<accession>A0A5M3MUF4</accession>
<feature type="compositionally biased region" description="Basic and acidic residues" evidence="1">
    <location>
        <begin position="28"/>
        <end position="37"/>
    </location>
</feature>
<evidence type="ECO:0000313" key="2">
    <source>
        <dbReference type="EMBL" id="EIW82743.1"/>
    </source>
</evidence>
<gene>
    <name evidence="2" type="ORF">CONPUDRAFT_163822</name>
</gene>
<protein>
    <submittedName>
        <fullName evidence="2">Uncharacterized protein</fullName>
    </submittedName>
</protein>
<dbReference type="RefSeq" id="XP_007766722.1">
    <property type="nucleotide sequence ID" value="XM_007768532.1"/>
</dbReference>
<proteinExistence type="predicted"/>
<comment type="caution">
    <text evidence="2">The sequence shown here is derived from an EMBL/GenBank/DDBJ whole genome shotgun (WGS) entry which is preliminary data.</text>
</comment>
<dbReference type="AlphaFoldDB" id="A0A5M3MUF4"/>
<name>A0A5M3MUF4_CONPW</name>
<dbReference type="Proteomes" id="UP000053558">
    <property type="component" value="Unassembled WGS sequence"/>
</dbReference>
<organism evidence="2 3">
    <name type="scientific">Coniophora puteana (strain RWD-64-598)</name>
    <name type="common">Brown rot fungus</name>
    <dbReference type="NCBI Taxonomy" id="741705"/>
    <lineage>
        <taxon>Eukaryota</taxon>
        <taxon>Fungi</taxon>
        <taxon>Dikarya</taxon>
        <taxon>Basidiomycota</taxon>
        <taxon>Agaricomycotina</taxon>
        <taxon>Agaricomycetes</taxon>
        <taxon>Agaricomycetidae</taxon>
        <taxon>Boletales</taxon>
        <taxon>Coniophorineae</taxon>
        <taxon>Coniophoraceae</taxon>
        <taxon>Coniophora</taxon>
    </lineage>
</organism>
<dbReference type="EMBL" id="JH711576">
    <property type="protein sequence ID" value="EIW82743.1"/>
    <property type="molecule type" value="Genomic_DNA"/>
</dbReference>
<evidence type="ECO:0000313" key="3">
    <source>
        <dbReference type="Proteomes" id="UP000053558"/>
    </source>
</evidence>
<feature type="region of interest" description="Disordered" evidence="1">
    <location>
        <begin position="1"/>
        <end position="39"/>
    </location>
</feature>
<evidence type="ECO:0000256" key="1">
    <source>
        <dbReference type="SAM" id="MobiDB-lite"/>
    </source>
</evidence>
<keyword evidence="3" id="KW-1185">Reference proteome</keyword>
<dbReference type="KEGG" id="cput:CONPUDRAFT_163822"/>
<dbReference type="GeneID" id="19205003"/>
<sequence length="270" mass="28905">MHDRSSAPSAGGPLHPGERPQPLISRSEPNRREEKRSKGGALEALVLARPRVMATREREALILAGRPSTGLPDIRSGRQLSERADCQVRVQRAHEVSGAVSLTAKRGQDGEVAAALCAHAPEAEGSVGLARESYPRPPSVPHHGSHCKSRAIVTVCLPSAEGEHAPAFLGQPRRFKAPMGGWTTLSRVAYSVPIEITVIEGLDAQQPDGDSSSCERRELEGYRVQREFGSKCQVPRWELSGLCATLMLTHAVESQDGGFSLGKVGNGCDA</sequence>
<reference evidence="3" key="1">
    <citation type="journal article" date="2012" name="Science">
        <title>The Paleozoic origin of enzymatic lignin decomposition reconstructed from 31 fungal genomes.</title>
        <authorList>
            <person name="Floudas D."/>
            <person name="Binder M."/>
            <person name="Riley R."/>
            <person name="Barry K."/>
            <person name="Blanchette R.A."/>
            <person name="Henrissat B."/>
            <person name="Martinez A.T."/>
            <person name="Otillar R."/>
            <person name="Spatafora J.W."/>
            <person name="Yadav J.S."/>
            <person name="Aerts A."/>
            <person name="Benoit I."/>
            <person name="Boyd A."/>
            <person name="Carlson A."/>
            <person name="Copeland A."/>
            <person name="Coutinho P.M."/>
            <person name="de Vries R.P."/>
            <person name="Ferreira P."/>
            <person name="Findley K."/>
            <person name="Foster B."/>
            <person name="Gaskell J."/>
            <person name="Glotzer D."/>
            <person name="Gorecki P."/>
            <person name="Heitman J."/>
            <person name="Hesse C."/>
            <person name="Hori C."/>
            <person name="Igarashi K."/>
            <person name="Jurgens J.A."/>
            <person name="Kallen N."/>
            <person name="Kersten P."/>
            <person name="Kohler A."/>
            <person name="Kuees U."/>
            <person name="Kumar T.K.A."/>
            <person name="Kuo A."/>
            <person name="LaButti K."/>
            <person name="Larrondo L.F."/>
            <person name="Lindquist E."/>
            <person name="Ling A."/>
            <person name="Lombard V."/>
            <person name="Lucas S."/>
            <person name="Lundell T."/>
            <person name="Martin R."/>
            <person name="McLaughlin D.J."/>
            <person name="Morgenstern I."/>
            <person name="Morin E."/>
            <person name="Murat C."/>
            <person name="Nagy L.G."/>
            <person name="Nolan M."/>
            <person name="Ohm R.A."/>
            <person name="Patyshakuliyeva A."/>
            <person name="Rokas A."/>
            <person name="Ruiz-Duenas F.J."/>
            <person name="Sabat G."/>
            <person name="Salamov A."/>
            <person name="Samejima M."/>
            <person name="Schmutz J."/>
            <person name="Slot J.C."/>
            <person name="St John F."/>
            <person name="Stenlid J."/>
            <person name="Sun H."/>
            <person name="Sun S."/>
            <person name="Syed K."/>
            <person name="Tsang A."/>
            <person name="Wiebenga A."/>
            <person name="Young D."/>
            <person name="Pisabarro A."/>
            <person name="Eastwood D.C."/>
            <person name="Martin F."/>
            <person name="Cullen D."/>
            <person name="Grigoriev I.V."/>
            <person name="Hibbett D.S."/>
        </authorList>
    </citation>
    <scope>NUCLEOTIDE SEQUENCE [LARGE SCALE GENOMIC DNA]</scope>
    <source>
        <strain evidence="3">RWD-64-598 SS2</strain>
    </source>
</reference>